<keyword evidence="3" id="KW-1185">Reference proteome</keyword>
<evidence type="ECO:0000313" key="3">
    <source>
        <dbReference type="Proteomes" id="UP000314294"/>
    </source>
</evidence>
<dbReference type="AlphaFoldDB" id="A0A4Z2HI87"/>
<name>A0A4Z2HI87_9TELE</name>
<reference evidence="2 3" key="1">
    <citation type="submission" date="2019-03" db="EMBL/GenBank/DDBJ databases">
        <title>First draft genome of Liparis tanakae, snailfish: a comprehensive survey of snailfish specific genes.</title>
        <authorList>
            <person name="Kim W."/>
            <person name="Song I."/>
            <person name="Jeong J.-H."/>
            <person name="Kim D."/>
            <person name="Kim S."/>
            <person name="Ryu S."/>
            <person name="Song J.Y."/>
            <person name="Lee S.K."/>
        </authorList>
    </citation>
    <scope>NUCLEOTIDE SEQUENCE [LARGE SCALE GENOMIC DNA]</scope>
    <source>
        <tissue evidence="2">Muscle</tissue>
    </source>
</reference>
<accession>A0A4Z2HI87</accession>
<protein>
    <submittedName>
        <fullName evidence="2">Uncharacterized protein</fullName>
    </submittedName>
</protein>
<organism evidence="2 3">
    <name type="scientific">Liparis tanakae</name>
    <name type="common">Tanaka's snailfish</name>
    <dbReference type="NCBI Taxonomy" id="230148"/>
    <lineage>
        <taxon>Eukaryota</taxon>
        <taxon>Metazoa</taxon>
        <taxon>Chordata</taxon>
        <taxon>Craniata</taxon>
        <taxon>Vertebrata</taxon>
        <taxon>Euteleostomi</taxon>
        <taxon>Actinopterygii</taxon>
        <taxon>Neopterygii</taxon>
        <taxon>Teleostei</taxon>
        <taxon>Neoteleostei</taxon>
        <taxon>Acanthomorphata</taxon>
        <taxon>Eupercaria</taxon>
        <taxon>Perciformes</taxon>
        <taxon>Cottioidei</taxon>
        <taxon>Cottales</taxon>
        <taxon>Liparidae</taxon>
        <taxon>Liparis</taxon>
    </lineage>
</organism>
<feature type="compositionally biased region" description="Basic residues" evidence="1">
    <location>
        <begin position="34"/>
        <end position="44"/>
    </location>
</feature>
<feature type="compositionally biased region" description="Polar residues" evidence="1">
    <location>
        <begin position="105"/>
        <end position="117"/>
    </location>
</feature>
<sequence>MPFDAASGPSGAAKGRRLIKLSDKLLGRNNSGGKWRRRRRRGRGRGAEDQTNNTVRARGREKLKGRVNKCAWKMSPITLPGEEEEGKRFSDGFTHDKLEDDGTPGNITKSPSPVEFQSRSSSRRCGGSMTRCLVVDEKEIGQNERSGDREEVPFLLTNTWTPWPFKLGRLLTNPSILDAFKTDESKSSLKSVTERLECLRQVRVIREQATSLPGQVSCLSM</sequence>
<dbReference type="Proteomes" id="UP000314294">
    <property type="component" value="Unassembled WGS sequence"/>
</dbReference>
<evidence type="ECO:0000256" key="1">
    <source>
        <dbReference type="SAM" id="MobiDB-lite"/>
    </source>
</evidence>
<feature type="region of interest" description="Disordered" evidence="1">
    <location>
        <begin position="1"/>
        <end position="56"/>
    </location>
</feature>
<feature type="region of interest" description="Disordered" evidence="1">
    <location>
        <begin position="82"/>
        <end position="123"/>
    </location>
</feature>
<proteinExistence type="predicted"/>
<comment type="caution">
    <text evidence="2">The sequence shown here is derived from an EMBL/GenBank/DDBJ whole genome shotgun (WGS) entry which is preliminary data.</text>
</comment>
<dbReference type="EMBL" id="SRLO01000249">
    <property type="protein sequence ID" value="TNN64624.1"/>
    <property type="molecule type" value="Genomic_DNA"/>
</dbReference>
<gene>
    <name evidence="2" type="ORF">EYF80_025133</name>
</gene>
<evidence type="ECO:0000313" key="2">
    <source>
        <dbReference type="EMBL" id="TNN64624.1"/>
    </source>
</evidence>
<feature type="compositionally biased region" description="Basic and acidic residues" evidence="1">
    <location>
        <begin position="85"/>
        <end position="100"/>
    </location>
</feature>